<dbReference type="PROSITE" id="PS50026">
    <property type="entry name" value="EGF_3"/>
    <property type="match status" value="1"/>
</dbReference>
<dbReference type="InterPro" id="IPR049883">
    <property type="entry name" value="NOTCH1_EGF-like"/>
</dbReference>
<dbReference type="SUPFAM" id="SSF57184">
    <property type="entry name" value="Growth factor receptor domain"/>
    <property type="match status" value="1"/>
</dbReference>
<dbReference type="PROSITE" id="PS01187">
    <property type="entry name" value="EGF_CA"/>
    <property type="match status" value="1"/>
</dbReference>
<sequence>MSLKNSLIFVLVVCFCVWLVEAHEPASHLQIIRDLPNSMRKDIPIPMFIRSNYKGAVHFQEGDEFEVLINITAPTVEDAYAVHVEMVEYKEGVLLQLYQRPLDGHIPGLKWVFLTVGISTLISFFFALICANSWNKSQGFMDVSGQPMECYDMTQQPMMYRSRNSMYLASQGGDMPLHAEEEADNNQNEDTLKGVPEMPEEEEAEALRMGGRLILLHAEDDEVDIYQNEDTLKGVPEMPDQEEADTLRMCRCMQEVIAMEELKKSGAFEATRDLSDDSGGERDEEETEFMKSEYATLPVRVDLAWPERKGNGDEGVEQSELSEGSSKNSIIDPSASSPMKTSLSFRSKDFRKYQGSQGKSEPKLINVPSPSQSEFQDFQSAASDESRILVTAAEIHSKDATKQQFKAGAAQEASDAFVNVLVKTSPIETPSFSPQGNIPLADDLTTVSDNGQSTAFRSGSECIFENDAQKVFLGTTDTSAEVDPCLEEASQIFPMPNLEEVQPASSITSSADSKAAWFSASVTAPGQPRLATFRPVSPRAASPGKLGSPMTPDSGDETNGRSQSNQSTPKRSKTLLGVAPPQVPQKYHTLKEGKSAESPKDEQPGQGPGSSGTVGRKPSPGSKHMYLAIMSCMCLLSLTVGVYSYGNEITETEVIVTVSTPKNFLLNDSAIFFSMNKTGDLKIFELPLKVTWFEVKNPILRSYNSDMCESRWCEQGCDENTGRCICRKGYKLDVNEKCSDVNECLEGLAQCHQYAGCHNEKGSYQCVCTGHYFGDGKRCKECSAPCEKGMFEVQPCSEKEQKICKECTKDCGKGYYMHRQCGPTFDAKCRMCVPKCQPHQYEYSKCTGPQNRICRDKTELPAIQTSSNVLKEDRSKVKDVEHDVRYLPDMEWKYENTFNLQRGSNMAAKIEVVKLDPVHKFIPVDHSSVNDNQAFYDRSILHKYCPYPMPAYYQLEYVVHKDVTYEMDRGVNTNDQLLPCRGYQPHGRFPDLRQPDRSSLLCAKIGPLAKMFGIEEELTEMTTVRVEKSIRCERMNVACENCTKMCAWQPPIQKEDCKVIGDDADNGWSPRLRVCYTCCLHTKCSSICDRYYSSPCRPKVCLKGSVLEFILKPVFTETMYCHVQPAAQRTLLEVDFTITYDERRLHKETFQIGAEPEWLRDGSMNNIEYKFLQIDISSGIEKMPDVVAMDQTTKSLKAGLHRKSGHNLAGSVVQGDKLFIHPQEIFGVSLQNWALQNCSRDILEKLMMVSEKDEPYIEMSDVLTSHMREITYMIVNNSVTPKAVFRVPRTMSLLQWVAPYGRIKHDSIIGSIQHSSSRWVVMLEGNLEACPGFFSVNLTDTTYYDQPLFQYDLLVECPPTFQLTFSIPTSDAANVEKAFTASIRDANVTYHLTIHRPPQDLPQEQPLTPEEETPVVDEDGYDQKKPFFSSSGSFFIPFIASICGAIIILLSIAGFGIVAKQGCIDANEVSLFNQRHLMVSVVYFSCQVFYSTLVTLTSFMVIIYAINKDPLTFLSQYDQLSIVKSSLTKLEMSTMKLYLQTELERQHAVANQTKGVCEEQMMKVAQGLNELKGNLTKEAKEVMSQENLSNLIRNHTRRVLDEFLEKIIVYRDRLNNYVNIIQKRLQFDVRQTYNSVMENRWLTGAKHLHSDIQQKRQVLHSSPLPTRPYAEWMQIEPNISNLAQGLMLSVPKLPRFDEVFKEKTTPITGFPEAIVNKSEPTNYTRNLWFYTERKHSVGHRNMTDFIENSSKKSSSNQIFYTFVGIMVIIDVMWFLHRMVNIMRTTRLLLYGYPVYVDCREGKDRGLPSVDNAHRKPSTCCKSTKKRCCHAVSKFITKILKTMFVPKMIISLLMLLFIYLTSAFSEKLFRRESFQALGYYTDITSLLELSRADINSRIRMHATQINAMEYPMLEAWMNSYLKRHLHLHDVYQNSVRKLSKTHSITYCEYLQRYLPDAKCTVRDLADFKVEVKGCKFPPIEPKPYKKIDEQHSRVAARQMDSFLYAVRKMISDSCFVVLLYMSFIILWDLTSTVIWLYAKRAGWIRLRVICETDERPMVLQVWSLTSYSKIYAFTKYKKG</sequence>
<evidence type="ECO:0000256" key="5">
    <source>
        <dbReference type="PROSITE-ProRule" id="PRU00076"/>
    </source>
</evidence>
<evidence type="ECO:0000259" key="11">
    <source>
        <dbReference type="PROSITE" id="PS50050"/>
    </source>
</evidence>
<dbReference type="OrthoDB" id="5965479at2759"/>
<name>A0A812BH11_ACAPH</name>
<organism evidence="12 13">
    <name type="scientific">Acanthosepion pharaonis</name>
    <name type="common">Pharaoh cuttlefish</name>
    <name type="synonym">Sepia pharaonis</name>
    <dbReference type="NCBI Taxonomy" id="158019"/>
    <lineage>
        <taxon>Eukaryota</taxon>
        <taxon>Metazoa</taxon>
        <taxon>Spiralia</taxon>
        <taxon>Lophotrochozoa</taxon>
        <taxon>Mollusca</taxon>
        <taxon>Cephalopoda</taxon>
        <taxon>Coleoidea</taxon>
        <taxon>Decapodiformes</taxon>
        <taxon>Sepiida</taxon>
        <taxon>Sepiina</taxon>
        <taxon>Sepiidae</taxon>
        <taxon>Acanthosepion</taxon>
    </lineage>
</organism>
<keyword evidence="2 9" id="KW-0732">Signal</keyword>
<evidence type="ECO:0000313" key="12">
    <source>
        <dbReference type="EMBL" id="CAE1226258.1"/>
    </source>
</evidence>
<feature type="repeat" description="TNFR-Cys" evidence="6">
    <location>
        <begin position="785"/>
        <end position="829"/>
    </location>
</feature>
<feature type="compositionally biased region" description="Polar residues" evidence="7">
    <location>
        <begin position="319"/>
        <end position="345"/>
    </location>
</feature>
<dbReference type="EMBL" id="CAHIKZ030000557">
    <property type="protein sequence ID" value="CAE1226258.1"/>
    <property type="molecule type" value="Genomic_DNA"/>
</dbReference>
<feature type="disulfide bond" evidence="6">
    <location>
        <begin position="811"/>
        <end position="829"/>
    </location>
</feature>
<feature type="transmembrane region" description="Helical" evidence="8">
    <location>
        <begin position="1434"/>
        <end position="1459"/>
    </location>
</feature>
<accession>A0A812BH11</accession>
<feature type="domain" description="EGF-like" evidence="10">
    <location>
        <begin position="740"/>
        <end position="780"/>
    </location>
</feature>
<keyword evidence="4 6" id="KW-1015">Disulfide bond</keyword>
<dbReference type="PROSITE" id="PS00010">
    <property type="entry name" value="ASX_HYDROXYL"/>
    <property type="match status" value="1"/>
</dbReference>
<dbReference type="InterPro" id="IPR001368">
    <property type="entry name" value="TNFR/NGFR_Cys_rich_reg"/>
</dbReference>
<evidence type="ECO:0000256" key="6">
    <source>
        <dbReference type="PROSITE-ProRule" id="PRU00206"/>
    </source>
</evidence>
<dbReference type="GO" id="GO:0005509">
    <property type="term" value="F:calcium ion binding"/>
    <property type="evidence" value="ECO:0007669"/>
    <property type="project" value="InterPro"/>
</dbReference>
<dbReference type="SMART" id="SM00179">
    <property type="entry name" value="EGF_CA"/>
    <property type="match status" value="1"/>
</dbReference>
<dbReference type="FunFam" id="2.10.25.10:FF:000038">
    <property type="entry name" value="Fibrillin 2"/>
    <property type="match status" value="1"/>
</dbReference>
<dbReference type="PANTHER" id="PTHR24050:SF28">
    <property type="entry name" value="UROMODULIN-LIKE"/>
    <property type="match status" value="1"/>
</dbReference>
<feature type="region of interest" description="Disordered" evidence="7">
    <location>
        <begin position="268"/>
        <end position="293"/>
    </location>
</feature>
<evidence type="ECO:0000256" key="7">
    <source>
        <dbReference type="SAM" id="MobiDB-lite"/>
    </source>
</evidence>
<evidence type="ECO:0000256" key="8">
    <source>
        <dbReference type="SAM" id="Phobius"/>
    </source>
</evidence>
<evidence type="ECO:0000256" key="2">
    <source>
        <dbReference type="ARBA" id="ARBA00022729"/>
    </source>
</evidence>
<dbReference type="PROSITE" id="PS50050">
    <property type="entry name" value="TNFR_NGFR_2"/>
    <property type="match status" value="1"/>
</dbReference>
<feature type="compositionally biased region" description="Basic and acidic residues" evidence="7">
    <location>
        <begin position="589"/>
        <end position="603"/>
    </location>
</feature>
<dbReference type="InterPro" id="IPR000742">
    <property type="entry name" value="EGF"/>
</dbReference>
<evidence type="ECO:0000313" key="13">
    <source>
        <dbReference type="Proteomes" id="UP000597762"/>
    </source>
</evidence>
<dbReference type="PANTHER" id="PTHR24050">
    <property type="entry name" value="PA14 DOMAIN-CONTAINING PROTEIN"/>
    <property type="match status" value="1"/>
</dbReference>
<keyword evidence="1 5" id="KW-0245">EGF-like domain</keyword>
<feature type="chain" id="PRO_5032406043" evidence="9">
    <location>
        <begin position="23"/>
        <end position="2078"/>
    </location>
</feature>
<reference evidence="12" key="1">
    <citation type="submission" date="2021-01" db="EMBL/GenBank/DDBJ databases">
        <authorList>
            <person name="Li R."/>
            <person name="Bekaert M."/>
        </authorList>
    </citation>
    <scope>NUCLEOTIDE SEQUENCE</scope>
    <source>
        <strain evidence="12">Farmed</strain>
    </source>
</reference>
<dbReference type="SMART" id="SM00208">
    <property type="entry name" value="TNFR"/>
    <property type="match status" value="2"/>
</dbReference>
<keyword evidence="8" id="KW-1133">Transmembrane helix</keyword>
<feature type="transmembrane region" description="Helical" evidence="8">
    <location>
        <begin position="1480"/>
        <end position="1506"/>
    </location>
</feature>
<keyword evidence="8" id="KW-0472">Membrane</keyword>
<dbReference type="InterPro" id="IPR000152">
    <property type="entry name" value="EGF-type_Asp/Asn_hydroxyl_site"/>
</dbReference>
<keyword evidence="3" id="KW-0677">Repeat</keyword>
<comment type="caution">
    <text evidence="5">Lacks conserved residue(s) required for the propagation of feature annotation.</text>
</comment>
<dbReference type="InterPro" id="IPR018097">
    <property type="entry name" value="EGF_Ca-bd_CS"/>
</dbReference>
<keyword evidence="13" id="KW-1185">Reference proteome</keyword>
<feature type="compositionally biased region" description="Polar residues" evidence="7">
    <location>
        <begin position="560"/>
        <end position="569"/>
    </location>
</feature>
<feature type="domain" description="TNFR-Cys" evidence="11">
    <location>
        <begin position="785"/>
        <end position="829"/>
    </location>
</feature>
<keyword evidence="8" id="KW-0812">Transmembrane</keyword>
<feature type="compositionally biased region" description="Basic and acidic residues" evidence="7">
    <location>
        <begin position="268"/>
        <end position="281"/>
    </location>
</feature>
<protein>
    <submittedName>
        <fullName evidence="12">Uncharacterized protein</fullName>
    </submittedName>
</protein>
<evidence type="ECO:0000256" key="4">
    <source>
        <dbReference type="ARBA" id="ARBA00023157"/>
    </source>
</evidence>
<evidence type="ECO:0000256" key="9">
    <source>
        <dbReference type="SAM" id="SignalP"/>
    </source>
</evidence>
<feature type="transmembrane region" description="Helical" evidence="8">
    <location>
        <begin position="1758"/>
        <end position="1776"/>
    </location>
</feature>
<dbReference type="InterPro" id="IPR001881">
    <property type="entry name" value="EGF-like_Ca-bd_dom"/>
</dbReference>
<feature type="transmembrane region" description="Helical" evidence="8">
    <location>
        <begin position="2016"/>
        <end position="2037"/>
    </location>
</feature>
<feature type="region of interest" description="Disordered" evidence="7">
    <location>
        <begin position="305"/>
        <end position="373"/>
    </location>
</feature>
<dbReference type="InterPro" id="IPR009030">
    <property type="entry name" value="Growth_fac_rcpt_cys_sf"/>
</dbReference>
<dbReference type="Proteomes" id="UP000597762">
    <property type="component" value="Unassembled WGS sequence"/>
</dbReference>
<proteinExistence type="predicted"/>
<evidence type="ECO:0000259" key="10">
    <source>
        <dbReference type="PROSITE" id="PS50026"/>
    </source>
</evidence>
<dbReference type="InterPro" id="IPR052235">
    <property type="entry name" value="Nephronectin_domain"/>
</dbReference>
<feature type="transmembrane region" description="Helical" evidence="8">
    <location>
        <begin position="1843"/>
        <end position="1863"/>
    </location>
</feature>
<feature type="signal peptide" evidence="9">
    <location>
        <begin position="1"/>
        <end position="22"/>
    </location>
</feature>
<feature type="region of interest" description="Disordered" evidence="7">
    <location>
        <begin position="528"/>
        <end position="619"/>
    </location>
</feature>
<evidence type="ECO:0000256" key="1">
    <source>
        <dbReference type="ARBA" id="ARBA00022536"/>
    </source>
</evidence>
<dbReference type="Gene3D" id="2.10.25.10">
    <property type="entry name" value="Laminin"/>
    <property type="match status" value="1"/>
</dbReference>
<gene>
    <name evidence="12" type="ORF">SPHA_15934</name>
</gene>
<dbReference type="Pfam" id="PF07645">
    <property type="entry name" value="EGF_CA"/>
    <property type="match status" value="1"/>
</dbReference>
<feature type="region of interest" description="Disordered" evidence="7">
    <location>
        <begin position="1398"/>
        <end position="1417"/>
    </location>
</feature>
<comment type="caution">
    <text evidence="12">The sequence shown here is derived from an EMBL/GenBank/DDBJ whole genome shotgun (WGS) entry which is preliminary data.</text>
</comment>
<evidence type="ECO:0000256" key="3">
    <source>
        <dbReference type="ARBA" id="ARBA00022737"/>
    </source>
</evidence>